<evidence type="ECO:0000256" key="3">
    <source>
        <dbReference type="ARBA" id="ARBA00022490"/>
    </source>
</evidence>
<dbReference type="GO" id="GO:0005912">
    <property type="term" value="C:adherens junction"/>
    <property type="evidence" value="ECO:0007669"/>
    <property type="project" value="TreeGrafter"/>
</dbReference>
<dbReference type="InterPro" id="IPR036723">
    <property type="entry name" value="Alpha-catenin/vinculin-like_sf"/>
</dbReference>
<dbReference type="SUPFAM" id="SSF47220">
    <property type="entry name" value="alpha-catenin/vinculin-like"/>
    <property type="match status" value="2"/>
</dbReference>
<reference evidence="5" key="1">
    <citation type="submission" date="2025-08" db="UniProtKB">
        <authorList>
            <consortium name="RefSeq"/>
        </authorList>
    </citation>
    <scope>IDENTIFICATION</scope>
    <source>
        <tissue evidence="5">Muscle</tissue>
    </source>
</reference>
<evidence type="ECO:0000256" key="1">
    <source>
        <dbReference type="ARBA" id="ARBA00004496"/>
    </source>
</evidence>
<sequence length="578" mass="64448">MSSLFEHGLIRTAAVERVVAPIASHLCHLVLLCDGAEDPEHFTQLEGAAQAVAKATENMAAEASRVIRDTEDEVLHMEMSSLFESVTVSGQHVLLAAQKLNIQPSLTEHREELITATQNVFLGVVKVLLVDDDANIRRVVAASDQVLECLSDLGSSIDIKSLLKYFQVFSEALLLLHSLTMERANALQDPRQTKQLLDSLETLRRCVSMLHTAMCTTIKHPTSEEAQAAKRYILDKISDIISRARLMVETHYICDTLSLDVQIKCWSAKAHYVVEEVRKQDGIHQEAKEQIMMGLQGKTYEDVREVLATVPSKDKEVEFRSDTTMTSWQKSHTESVNTAEPNRNMEAVAKFRPGNVEKYEGVWFGAYKETPSLTHTSLFLKQESDSWDPKDNRIVQVTRKMADTLCYMTQYLKKKGPIPNKEAFVTAAKDLISNSQSVTQFLRVIANHCQDKQCTVELSLVVEQILTITNQLNIISSVNAVTPGCKSSDEILVKNTQNLLQTVLRGVHAAESACITGLRQPEPNSDGAEATTLCFQWMRTLEIHRAQQTSNLETDDLGLRKTSSHTVVPSLASPVGYK</sequence>
<accession>A0A6I9Q696</accession>
<dbReference type="GeneID" id="104967820"/>
<evidence type="ECO:0000256" key="2">
    <source>
        <dbReference type="ARBA" id="ARBA00008376"/>
    </source>
</evidence>
<keyword evidence="3" id="KW-0963">Cytoplasm</keyword>
<dbReference type="Proteomes" id="UP000504611">
    <property type="component" value="Unplaced"/>
</dbReference>
<dbReference type="PANTHER" id="PTHR18914">
    <property type="entry name" value="ALPHA CATENIN"/>
    <property type="match status" value="1"/>
</dbReference>
<dbReference type="PRINTS" id="PR00806">
    <property type="entry name" value="VINCULIN"/>
</dbReference>
<dbReference type="OrthoDB" id="29742at2759"/>
<dbReference type="GO" id="GO:0005737">
    <property type="term" value="C:cytoplasm"/>
    <property type="evidence" value="ECO:0007669"/>
    <property type="project" value="UniProtKB-SubCell"/>
</dbReference>
<dbReference type="RefSeq" id="XP_010795654.1">
    <property type="nucleotide sequence ID" value="XM_010797352.1"/>
</dbReference>
<keyword evidence="4" id="KW-1185">Reference proteome</keyword>
<dbReference type="GO" id="GO:0016477">
    <property type="term" value="P:cell migration"/>
    <property type="evidence" value="ECO:0007669"/>
    <property type="project" value="TreeGrafter"/>
</dbReference>
<gene>
    <name evidence="5" type="primary">LOC104967820</name>
</gene>
<comment type="subcellular location">
    <subcellularLocation>
        <location evidence="1">Cytoplasm</location>
    </subcellularLocation>
</comment>
<dbReference type="KEGG" id="ncc:104967820"/>
<comment type="similarity">
    <text evidence="2">Belongs to the vinculin/alpha-catenin family.</text>
</comment>
<dbReference type="GO" id="GO:0051015">
    <property type="term" value="F:actin filament binding"/>
    <property type="evidence" value="ECO:0007669"/>
    <property type="project" value="InterPro"/>
</dbReference>
<dbReference type="PANTHER" id="PTHR18914:SF30">
    <property type="entry name" value="VINCULIN_ALPHA-CATENIN FAMILY MEMBER 1"/>
    <property type="match status" value="1"/>
</dbReference>
<dbReference type="Gene3D" id="1.20.120.810">
    <property type="entry name" value="Vinculin, Vh2 four-helix bundle"/>
    <property type="match status" value="1"/>
</dbReference>
<dbReference type="AlphaFoldDB" id="A0A6I9Q696"/>
<evidence type="ECO:0000313" key="5">
    <source>
        <dbReference type="RefSeq" id="XP_010795654.1"/>
    </source>
</evidence>
<name>A0A6I9Q696_9TELE</name>
<dbReference type="GO" id="GO:0016342">
    <property type="term" value="C:catenin complex"/>
    <property type="evidence" value="ECO:0007669"/>
    <property type="project" value="TreeGrafter"/>
</dbReference>
<dbReference type="InterPro" id="IPR006077">
    <property type="entry name" value="Vinculin/catenin"/>
</dbReference>
<protein>
    <submittedName>
        <fullName evidence="5">Uncharacterized protein</fullName>
    </submittedName>
</protein>
<dbReference type="Pfam" id="PF01044">
    <property type="entry name" value="Vinculin"/>
    <property type="match status" value="2"/>
</dbReference>
<evidence type="ECO:0000313" key="4">
    <source>
        <dbReference type="Proteomes" id="UP000504611"/>
    </source>
</evidence>
<proteinExistence type="inferred from homology"/>
<organism evidence="4 5">
    <name type="scientific">Notothenia coriiceps</name>
    <name type="common">black rockcod</name>
    <dbReference type="NCBI Taxonomy" id="8208"/>
    <lineage>
        <taxon>Eukaryota</taxon>
        <taxon>Metazoa</taxon>
        <taxon>Chordata</taxon>
        <taxon>Craniata</taxon>
        <taxon>Vertebrata</taxon>
        <taxon>Euteleostomi</taxon>
        <taxon>Actinopterygii</taxon>
        <taxon>Neopterygii</taxon>
        <taxon>Teleostei</taxon>
        <taxon>Neoteleostei</taxon>
        <taxon>Acanthomorphata</taxon>
        <taxon>Eupercaria</taxon>
        <taxon>Perciformes</taxon>
        <taxon>Notothenioidei</taxon>
        <taxon>Nototheniidae</taxon>
        <taxon>Notothenia</taxon>
    </lineage>
</organism>
<dbReference type="GO" id="GO:0098609">
    <property type="term" value="P:cell-cell adhesion"/>
    <property type="evidence" value="ECO:0007669"/>
    <property type="project" value="TreeGrafter"/>
</dbReference>
<dbReference type="GO" id="GO:0008013">
    <property type="term" value="F:beta-catenin binding"/>
    <property type="evidence" value="ECO:0007669"/>
    <property type="project" value="TreeGrafter"/>
</dbReference>
<dbReference type="Gene3D" id="1.20.120.230">
    <property type="entry name" value="Alpha-catenin/vinculin-like"/>
    <property type="match status" value="1"/>
</dbReference>